<feature type="transmembrane region" description="Helical" evidence="2">
    <location>
        <begin position="128"/>
        <end position="152"/>
    </location>
</feature>
<accession>A0ABR3JCV5</accession>
<keyword evidence="4" id="KW-1185">Reference proteome</keyword>
<evidence type="ECO:0000256" key="2">
    <source>
        <dbReference type="SAM" id="Phobius"/>
    </source>
</evidence>
<evidence type="ECO:0000313" key="4">
    <source>
        <dbReference type="Proteomes" id="UP001556367"/>
    </source>
</evidence>
<feature type="region of interest" description="Disordered" evidence="1">
    <location>
        <begin position="386"/>
        <end position="470"/>
    </location>
</feature>
<organism evidence="3 4">
    <name type="scientific">Hohenbuehelia grisea</name>
    <dbReference type="NCBI Taxonomy" id="104357"/>
    <lineage>
        <taxon>Eukaryota</taxon>
        <taxon>Fungi</taxon>
        <taxon>Dikarya</taxon>
        <taxon>Basidiomycota</taxon>
        <taxon>Agaricomycotina</taxon>
        <taxon>Agaricomycetes</taxon>
        <taxon>Agaricomycetidae</taxon>
        <taxon>Agaricales</taxon>
        <taxon>Pleurotineae</taxon>
        <taxon>Pleurotaceae</taxon>
        <taxon>Hohenbuehelia</taxon>
    </lineage>
</organism>
<sequence>MKYHIKKASPRPRPFRSLKAASSKVDRGWLAALRSMLSRKGCYDAFARRREARLRRLLTYALDIISPLPPCPRIHPRPSYKPAFLTIDPSPLLLTLPASPVLLTLGAAPTVIAGLLEPTTLVKHTAEAVVATGTSNLLPIVVAAITTALLLAKATNDDPGDLPVVGEFQYAYNGDYPDAGAGGESVIYSYAELLGTGLEAFADTGPSPPDEDIIMHSDLGFMPASRVSPSFMAIFLASVVQLFSSLSLDGLLDASSSLFSVISSYAGFALGLVFDAADTFFAFTRNIENTLSMWRTYTDLALALQINPTTVNTIRSSLMRLLAYLASFDHGNQGADGVDDDSDPFDGPGLTASMWAPGPDEPLPAAANVIEPVHIILDADVECRADEDDDDWPNAGGSGASMWAPQPTKDDDDDWPSAGGSGASIWATQPGDDDDDWPSAGDSGTSMWAPQPGEEASTTSSRPQPVHIFI</sequence>
<dbReference type="Proteomes" id="UP001556367">
    <property type="component" value="Unassembled WGS sequence"/>
</dbReference>
<reference evidence="4" key="1">
    <citation type="submission" date="2024-06" db="EMBL/GenBank/DDBJ databases">
        <title>Multi-omics analyses provide insights into the biosynthesis of the anticancer antibiotic pleurotin in Hohenbuehelia grisea.</title>
        <authorList>
            <person name="Weaver J.A."/>
            <person name="Alberti F."/>
        </authorList>
    </citation>
    <scope>NUCLEOTIDE SEQUENCE [LARGE SCALE GENOMIC DNA]</scope>
    <source>
        <strain evidence="4">T-177</strain>
    </source>
</reference>
<keyword evidence="2" id="KW-1133">Transmembrane helix</keyword>
<proteinExistence type="predicted"/>
<keyword evidence="2" id="KW-0472">Membrane</keyword>
<feature type="transmembrane region" description="Helical" evidence="2">
    <location>
        <begin position="92"/>
        <end position="116"/>
    </location>
</feature>
<evidence type="ECO:0000313" key="3">
    <source>
        <dbReference type="EMBL" id="KAL0953325.1"/>
    </source>
</evidence>
<comment type="caution">
    <text evidence="3">The sequence shown here is derived from an EMBL/GenBank/DDBJ whole genome shotgun (WGS) entry which is preliminary data.</text>
</comment>
<evidence type="ECO:0000256" key="1">
    <source>
        <dbReference type="SAM" id="MobiDB-lite"/>
    </source>
</evidence>
<keyword evidence="2" id="KW-0812">Transmembrane</keyword>
<name>A0ABR3JCV5_9AGAR</name>
<gene>
    <name evidence="3" type="ORF">HGRIS_004570</name>
</gene>
<feature type="transmembrane region" description="Helical" evidence="2">
    <location>
        <begin position="258"/>
        <end position="283"/>
    </location>
</feature>
<dbReference type="EMBL" id="JASNQZ010000008">
    <property type="protein sequence ID" value="KAL0953325.1"/>
    <property type="molecule type" value="Genomic_DNA"/>
</dbReference>
<feature type="transmembrane region" description="Helical" evidence="2">
    <location>
        <begin position="231"/>
        <end position="252"/>
    </location>
</feature>
<protein>
    <submittedName>
        <fullName evidence="3">Uncharacterized protein</fullName>
    </submittedName>
</protein>